<feature type="signal peptide" evidence="6">
    <location>
        <begin position="1"/>
        <end position="17"/>
    </location>
</feature>
<dbReference type="GO" id="GO:0009523">
    <property type="term" value="C:photosystem II"/>
    <property type="evidence" value="ECO:0007669"/>
    <property type="project" value="InterPro"/>
</dbReference>
<dbReference type="GO" id="GO:0019898">
    <property type="term" value="C:extrinsic component of membrane"/>
    <property type="evidence" value="ECO:0007669"/>
    <property type="project" value="InterPro"/>
</dbReference>
<dbReference type="VEuPathDB" id="CryptoDB:Vbra_15278"/>
<feature type="chain" id="PRO_5005189002" description="Photosystem II 12 kDa extrinsic protein" evidence="6">
    <location>
        <begin position="18"/>
        <end position="165"/>
    </location>
</feature>
<evidence type="ECO:0000313" key="7">
    <source>
        <dbReference type="EMBL" id="CEM11926.1"/>
    </source>
</evidence>
<dbReference type="AlphaFoldDB" id="A0A0G4FFF0"/>
<evidence type="ECO:0000256" key="3">
    <source>
        <dbReference type="ARBA" id="ARBA00023078"/>
    </source>
</evidence>
<comment type="subcellular location">
    <subcellularLocation>
        <location evidence="1">Membrane</location>
        <topology evidence="1">Peripheral membrane protein</topology>
    </subcellularLocation>
</comment>
<dbReference type="InterPro" id="IPR010527">
    <property type="entry name" value="PSII_PsbU"/>
</dbReference>
<dbReference type="OrthoDB" id="447142at2759"/>
<reference evidence="7 8" key="1">
    <citation type="submission" date="2014-11" db="EMBL/GenBank/DDBJ databases">
        <authorList>
            <person name="Zhu J."/>
            <person name="Qi W."/>
            <person name="Song R."/>
        </authorList>
    </citation>
    <scope>NUCLEOTIDE SEQUENCE [LARGE SCALE GENOMIC DNA]</scope>
</reference>
<dbReference type="GO" id="GO:0015979">
    <property type="term" value="P:photosynthesis"/>
    <property type="evidence" value="ECO:0007669"/>
    <property type="project" value="InterPro"/>
</dbReference>
<dbReference type="PhylomeDB" id="A0A0G4FFF0"/>
<organism evidence="7 8">
    <name type="scientific">Vitrella brassicaformis (strain CCMP3155)</name>
    <dbReference type="NCBI Taxonomy" id="1169540"/>
    <lineage>
        <taxon>Eukaryota</taxon>
        <taxon>Sar</taxon>
        <taxon>Alveolata</taxon>
        <taxon>Colpodellida</taxon>
        <taxon>Vitrellaceae</taxon>
        <taxon>Vitrella</taxon>
    </lineage>
</organism>
<accession>A0A0G4FFF0</accession>
<dbReference type="InParanoid" id="A0A0G4FFF0"/>
<name>A0A0G4FFF0_VITBC</name>
<keyword evidence="3" id="KW-0793">Thylakoid</keyword>
<keyword evidence="8" id="KW-1185">Reference proteome</keyword>
<dbReference type="Gene3D" id="1.10.150.320">
    <property type="entry name" value="Photosystem II 12 kDa extrinsic protein"/>
    <property type="match status" value="1"/>
</dbReference>
<keyword evidence="6" id="KW-0732">Signal</keyword>
<keyword evidence="4" id="KW-0472">Membrane</keyword>
<evidence type="ECO:0000313" key="8">
    <source>
        <dbReference type="Proteomes" id="UP000041254"/>
    </source>
</evidence>
<gene>
    <name evidence="7" type="ORF">Vbra_15278</name>
</gene>
<dbReference type="Pfam" id="PF06514">
    <property type="entry name" value="PsbU"/>
    <property type="match status" value="1"/>
</dbReference>
<proteinExistence type="inferred from homology"/>
<dbReference type="STRING" id="1169540.A0A0G4FFF0"/>
<comment type="similarity">
    <text evidence="2">Belongs to the PsbU family.</text>
</comment>
<dbReference type="EMBL" id="CDMY01000428">
    <property type="protein sequence ID" value="CEM11926.1"/>
    <property type="molecule type" value="Genomic_DNA"/>
</dbReference>
<evidence type="ECO:0000256" key="2">
    <source>
        <dbReference type="ARBA" id="ARBA00010827"/>
    </source>
</evidence>
<dbReference type="SUPFAM" id="SSF81585">
    <property type="entry name" value="PsbU/PolX domain-like"/>
    <property type="match status" value="1"/>
</dbReference>
<sequence length="165" mass="18243">MKAVIALALSFALCAEAYVLPAQRPTSLRRQGATSLRMMAEDGEVSRRNALMSIASLPLAAALFATPFAAEAVRDYDGVGYLGGAEKIDLNNANVRVYQRLPGMYPTLGAKLAKNGPYQNVKDVYSIKGLSEREKELLKKYESDFVVLQPREEYTVDKFNNGLYR</sequence>
<evidence type="ECO:0000256" key="1">
    <source>
        <dbReference type="ARBA" id="ARBA00004170"/>
    </source>
</evidence>
<evidence type="ECO:0000256" key="4">
    <source>
        <dbReference type="ARBA" id="ARBA00023136"/>
    </source>
</evidence>
<evidence type="ECO:0000256" key="5">
    <source>
        <dbReference type="ARBA" id="ARBA00043089"/>
    </source>
</evidence>
<dbReference type="GO" id="GO:0042549">
    <property type="term" value="P:photosystem II stabilization"/>
    <property type="evidence" value="ECO:0007669"/>
    <property type="project" value="InterPro"/>
</dbReference>
<dbReference type="OMA" id="ATSLRMM"/>
<dbReference type="Proteomes" id="UP000041254">
    <property type="component" value="Unassembled WGS sequence"/>
</dbReference>
<evidence type="ECO:0000256" key="6">
    <source>
        <dbReference type="SAM" id="SignalP"/>
    </source>
</evidence>
<protein>
    <recommendedName>
        <fullName evidence="5">Photosystem II 12 kDa extrinsic protein</fullName>
    </recommendedName>
</protein>
<dbReference type="NCBIfam" id="NF002708">
    <property type="entry name" value="PRK02515.1"/>
    <property type="match status" value="1"/>
</dbReference>